<name>A0A7V4WU50_CALAY</name>
<reference evidence="2" key="1">
    <citation type="journal article" date="2020" name="mSystems">
        <title>Genome- and Community-Level Interaction Insights into Carbon Utilization and Element Cycling Functions of Hydrothermarchaeota in Hydrothermal Sediment.</title>
        <authorList>
            <person name="Zhou Z."/>
            <person name="Liu Y."/>
            <person name="Xu W."/>
            <person name="Pan J."/>
            <person name="Luo Z.H."/>
            <person name="Li M."/>
        </authorList>
    </citation>
    <scope>NUCLEOTIDE SEQUENCE [LARGE SCALE GENOMIC DNA]</scope>
    <source>
        <strain evidence="2">HyVt-577</strain>
    </source>
</reference>
<evidence type="ECO:0000256" key="1">
    <source>
        <dbReference type="SAM" id="Phobius"/>
    </source>
</evidence>
<feature type="transmembrane region" description="Helical" evidence="1">
    <location>
        <begin position="27"/>
        <end position="48"/>
    </location>
</feature>
<organism evidence="2">
    <name type="scientific">Caldithrix abyssi</name>
    <dbReference type="NCBI Taxonomy" id="187145"/>
    <lineage>
        <taxon>Bacteria</taxon>
        <taxon>Pseudomonadati</taxon>
        <taxon>Calditrichota</taxon>
        <taxon>Calditrichia</taxon>
        <taxon>Calditrichales</taxon>
        <taxon>Calditrichaceae</taxon>
        <taxon>Caldithrix</taxon>
    </lineage>
</organism>
<keyword evidence="1" id="KW-0472">Membrane</keyword>
<keyword evidence="1" id="KW-1133">Transmembrane helix</keyword>
<sequence length="103" mass="10962">KLLISLGIGTLAGIIDVIPMIVKKLDIYANISAFVHWVVLGIIISYVQMPVAPWFKGLIIAELSALPIIIIVAKEDKKSILPIVIMSAVLGIGVGILTGEFAV</sequence>
<feature type="transmembrane region" description="Helical" evidence="1">
    <location>
        <begin position="54"/>
        <end position="73"/>
    </location>
</feature>
<feature type="non-terminal residue" evidence="2">
    <location>
        <position position="1"/>
    </location>
</feature>
<dbReference type="Proteomes" id="UP000885779">
    <property type="component" value="Unassembled WGS sequence"/>
</dbReference>
<keyword evidence="1" id="KW-0812">Transmembrane</keyword>
<gene>
    <name evidence="2" type="ORF">ENK44_02000</name>
</gene>
<proteinExistence type="predicted"/>
<protein>
    <submittedName>
        <fullName evidence="2">Uncharacterized protein</fullName>
    </submittedName>
</protein>
<accession>A0A7V4WU50</accession>
<feature type="transmembrane region" description="Helical" evidence="1">
    <location>
        <begin position="80"/>
        <end position="99"/>
    </location>
</feature>
<comment type="caution">
    <text evidence="2">The sequence shown here is derived from an EMBL/GenBank/DDBJ whole genome shotgun (WGS) entry which is preliminary data.</text>
</comment>
<dbReference type="AlphaFoldDB" id="A0A7V4WU50"/>
<dbReference type="EMBL" id="DRQG01000020">
    <property type="protein sequence ID" value="HGY54453.1"/>
    <property type="molecule type" value="Genomic_DNA"/>
</dbReference>
<evidence type="ECO:0000313" key="2">
    <source>
        <dbReference type="EMBL" id="HGY54453.1"/>
    </source>
</evidence>